<sequence>MAGENTFMAVYEKWMEHRQLTLEEGRQSSLEQIRRVFKKDVFPCLKRYTIY</sequence>
<proteinExistence type="predicted"/>
<organism evidence="2 3">
    <name type="scientific">Pseudomonas syringae pv. antirrhini</name>
    <dbReference type="NCBI Taxonomy" id="251702"/>
    <lineage>
        <taxon>Bacteria</taxon>
        <taxon>Pseudomonadati</taxon>
        <taxon>Pseudomonadota</taxon>
        <taxon>Gammaproteobacteria</taxon>
        <taxon>Pseudomonadales</taxon>
        <taxon>Pseudomonadaceae</taxon>
        <taxon>Pseudomonas</taxon>
    </lineage>
</organism>
<keyword evidence="1" id="KW-0238">DNA-binding</keyword>
<dbReference type="GO" id="GO:0003677">
    <property type="term" value="F:DNA binding"/>
    <property type="evidence" value="ECO:0007669"/>
    <property type="project" value="UniProtKB-KW"/>
</dbReference>
<dbReference type="Gene3D" id="1.10.150.130">
    <property type="match status" value="1"/>
</dbReference>
<protein>
    <submittedName>
        <fullName evidence="2">Integrase</fullName>
    </submittedName>
</protein>
<dbReference type="EMBL" id="LJPT01000070">
    <property type="protein sequence ID" value="KPW49494.1"/>
    <property type="molecule type" value="Genomic_DNA"/>
</dbReference>
<name>A0A0N8QP61_9PSED</name>
<evidence type="ECO:0000256" key="1">
    <source>
        <dbReference type="ARBA" id="ARBA00023125"/>
    </source>
</evidence>
<reference evidence="2 3" key="1">
    <citation type="submission" date="2015-09" db="EMBL/GenBank/DDBJ databases">
        <title>Genome announcement of multiple Pseudomonas syringae strains.</title>
        <authorList>
            <person name="Thakur S."/>
            <person name="Wang P.W."/>
            <person name="Gong Y."/>
            <person name="Weir B.S."/>
            <person name="Guttman D.S."/>
        </authorList>
    </citation>
    <scope>NUCLEOTIDE SEQUENCE [LARGE SCALE GENOMIC DNA]</scope>
    <source>
        <strain evidence="2 3">ICMP4303</strain>
    </source>
</reference>
<comment type="caution">
    <text evidence="2">The sequence shown here is derived from an EMBL/GenBank/DDBJ whole genome shotgun (WGS) entry which is preliminary data.</text>
</comment>
<dbReference type="AlphaFoldDB" id="A0A0N8QP61"/>
<accession>A0A0N8QP61</accession>
<evidence type="ECO:0000313" key="2">
    <source>
        <dbReference type="EMBL" id="KPW49494.1"/>
    </source>
</evidence>
<dbReference type="Proteomes" id="UP000050425">
    <property type="component" value="Unassembled WGS sequence"/>
</dbReference>
<evidence type="ECO:0000313" key="3">
    <source>
        <dbReference type="Proteomes" id="UP000050425"/>
    </source>
</evidence>
<dbReference type="InterPro" id="IPR010998">
    <property type="entry name" value="Integrase_recombinase_N"/>
</dbReference>
<gene>
    <name evidence="2" type="ORF">ALO88_101287</name>
</gene>